<gene>
    <name evidence="1" type="ORF">GH714_001802</name>
</gene>
<dbReference type="Proteomes" id="UP000467840">
    <property type="component" value="Chromosome 2"/>
</dbReference>
<keyword evidence="2" id="KW-1185">Reference proteome</keyword>
<sequence length="369" mass="41402">MEELAPSICNIGILDTLSDDLINEILGDYAGFCAATTALLNGAGDISVTPEFVSHVHSLCKHGLGSLVNDYFLKSLEETFEKNGSSKFWQHFDAYSNIATLGKHETPIFYHELQQLLCRALEEISSEKQYQGKCLLVLVHALQSYKECSSEEKHNSNAQKSYLFSRYQLMVSSVLMASIPRHFPEILHWYFKGRLEELSTIMEGEFNGDGDTPDKDDMDLDEKSKLSCRNGEMEIDECFLEGRFTENNKLVKNIGKIVRDLRNLGFTSMTEDAYASAVFLLLKAKVHDLAGDDYRASVLESIKGWIQAVPLQFLHALLAYLGDSVSCDSPSPGIKSPLASHPSPCNTPSEGLIRWQLRLEYLPMKHCKI</sequence>
<dbReference type="PANTHER" id="PTHR45957">
    <property type="entry name" value="ANAPHASE-PROMOTING COMPLEX SUBUNIT 2"/>
    <property type="match status" value="1"/>
</dbReference>
<dbReference type="GO" id="GO:0005680">
    <property type="term" value="C:anaphase-promoting complex"/>
    <property type="evidence" value="ECO:0007669"/>
    <property type="project" value="TreeGrafter"/>
</dbReference>
<evidence type="ECO:0000313" key="1">
    <source>
        <dbReference type="EMBL" id="KAF2290080.1"/>
    </source>
</evidence>
<dbReference type="PANTHER" id="PTHR45957:SF1">
    <property type="entry name" value="ANAPHASE-PROMOTING COMPLEX SUBUNIT 2"/>
    <property type="match status" value="1"/>
</dbReference>
<reference evidence="1 2" key="1">
    <citation type="journal article" date="2020" name="Mol. Plant">
        <title>The Chromosome-Based Rubber Tree Genome Provides New Insights into Spurge Genome Evolution and Rubber Biosynthesis.</title>
        <authorList>
            <person name="Liu J."/>
            <person name="Shi C."/>
            <person name="Shi C.C."/>
            <person name="Li W."/>
            <person name="Zhang Q.J."/>
            <person name="Zhang Y."/>
            <person name="Li K."/>
            <person name="Lu H.F."/>
            <person name="Shi C."/>
            <person name="Zhu S.T."/>
            <person name="Xiao Z.Y."/>
            <person name="Nan H."/>
            <person name="Yue Y."/>
            <person name="Zhu X.G."/>
            <person name="Wu Y."/>
            <person name="Hong X.N."/>
            <person name="Fan G.Y."/>
            <person name="Tong Y."/>
            <person name="Zhang D."/>
            <person name="Mao C.L."/>
            <person name="Liu Y.L."/>
            <person name="Hao S.J."/>
            <person name="Liu W.Q."/>
            <person name="Lv M.Q."/>
            <person name="Zhang H.B."/>
            <person name="Liu Y."/>
            <person name="Hu-Tang G.R."/>
            <person name="Wang J.P."/>
            <person name="Wang J.H."/>
            <person name="Sun Y.H."/>
            <person name="Ni S.B."/>
            <person name="Chen W.B."/>
            <person name="Zhang X.C."/>
            <person name="Jiao Y.N."/>
            <person name="Eichler E.E."/>
            <person name="Li G.H."/>
            <person name="Liu X."/>
            <person name="Gao L.Z."/>
        </authorList>
    </citation>
    <scope>NUCLEOTIDE SEQUENCE [LARGE SCALE GENOMIC DNA]</scope>
    <source>
        <strain evidence="2">cv. GT1</strain>
        <tissue evidence="1">Leaf</tissue>
    </source>
</reference>
<protein>
    <submittedName>
        <fullName evidence="1">Uncharacterized protein</fullName>
    </submittedName>
</protein>
<proteinExistence type="predicted"/>
<dbReference type="AlphaFoldDB" id="A0A6A6KM86"/>
<dbReference type="InterPro" id="IPR044554">
    <property type="entry name" value="ANAPC2"/>
</dbReference>
<evidence type="ECO:0000313" key="2">
    <source>
        <dbReference type="Proteomes" id="UP000467840"/>
    </source>
</evidence>
<dbReference type="GO" id="GO:0007091">
    <property type="term" value="P:metaphase/anaphase transition of mitotic cell cycle"/>
    <property type="evidence" value="ECO:0007669"/>
    <property type="project" value="TreeGrafter"/>
</dbReference>
<dbReference type="EMBL" id="JAAGAX010000015">
    <property type="protein sequence ID" value="KAF2290080.1"/>
    <property type="molecule type" value="Genomic_DNA"/>
</dbReference>
<accession>A0A6A6KM86</accession>
<dbReference type="GO" id="GO:0070979">
    <property type="term" value="P:protein K11-linked ubiquitination"/>
    <property type="evidence" value="ECO:0007669"/>
    <property type="project" value="TreeGrafter"/>
</dbReference>
<comment type="caution">
    <text evidence="1">The sequence shown here is derived from an EMBL/GenBank/DDBJ whole genome shotgun (WGS) entry which is preliminary data.</text>
</comment>
<name>A0A6A6KM86_HEVBR</name>
<organism evidence="1 2">
    <name type="scientific">Hevea brasiliensis</name>
    <name type="common">Para rubber tree</name>
    <name type="synonym">Siphonia brasiliensis</name>
    <dbReference type="NCBI Taxonomy" id="3981"/>
    <lineage>
        <taxon>Eukaryota</taxon>
        <taxon>Viridiplantae</taxon>
        <taxon>Streptophyta</taxon>
        <taxon>Embryophyta</taxon>
        <taxon>Tracheophyta</taxon>
        <taxon>Spermatophyta</taxon>
        <taxon>Magnoliopsida</taxon>
        <taxon>eudicotyledons</taxon>
        <taxon>Gunneridae</taxon>
        <taxon>Pentapetalae</taxon>
        <taxon>rosids</taxon>
        <taxon>fabids</taxon>
        <taxon>Malpighiales</taxon>
        <taxon>Euphorbiaceae</taxon>
        <taxon>Crotonoideae</taxon>
        <taxon>Micrandreae</taxon>
        <taxon>Hevea</taxon>
    </lineage>
</organism>